<dbReference type="EC" id="1.18.1.2" evidence="2"/>
<dbReference type="InterPro" id="IPR036188">
    <property type="entry name" value="FAD/NAD-bd_sf"/>
</dbReference>
<protein>
    <recommendedName>
        <fullName evidence="2">ferredoxin--NADP(+) reductase</fullName>
        <ecNumber evidence="2">1.18.1.2</ecNumber>
    </recommendedName>
</protein>
<keyword evidence="5" id="KW-0521">NADP</keyword>
<reference evidence="9 10" key="1">
    <citation type="submission" date="2017-05" db="EMBL/GenBank/DDBJ databases">
        <title>Isolation of Rhodococcus sp. S2-17 biodegrading of BP-3.</title>
        <authorList>
            <person name="Lee Y."/>
            <person name="Kim K.H."/>
            <person name="Chun B.H."/>
            <person name="Jung H.S."/>
            <person name="Jeon C.O."/>
        </authorList>
    </citation>
    <scope>NUCLEOTIDE SEQUENCE [LARGE SCALE GENOMIC DNA]</scope>
    <source>
        <strain evidence="9 10">S2-17</strain>
        <plasmid evidence="10">prb98</plasmid>
    </source>
</reference>
<comment type="catalytic activity">
    <reaction evidence="7">
        <text>2 reduced [2Fe-2S]-[ferredoxin] + NADP(+) + H(+) = 2 oxidized [2Fe-2S]-[ferredoxin] + NADPH</text>
        <dbReference type="Rhea" id="RHEA:20125"/>
        <dbReference type="Rhea" id="RHEA-COMP:10000"/>
        <dbReference type="Rhea" id="RHEA-COMP:10001"/>
        <dbReference type="ChEBI" id="CHEBI:15378"/>
        <dbReference type="ChEBI" id="CHEBI:33737"/>
        <dbReference type="ChEBI" id="CHEBI:33738"/>
        <dbReference type="ChEBI" id="CHEBI:57783"/>
        <dbReference type="ChEBI" id="CHEBI:58349"/>
        <dbReference type="EC" id="1.18.1.2"/>
    </reaction>
</comment>
<evidence type="ECO:0000256" key="7">
    <source>
        <dbReference type="ARBA" id="ARBA00047776"/>
    </source>
</evidence>
<comment type="cofactor">
    <cofactor evidence="1">
        <name>FAD</name>
        <dbReference type="ChEBI" id="CHEBI:57692"/>
    </cofactor>
</comment>
<organism evidence="9 10">
    <name type="scientific">Rhodococcus oxybenzonivorans</name>
    <dbReference type="NCBI Taxonomy" id="1990687"/>
    <lineage>
        <taxon>Bacteria</taxon>
        <taxon>Bacillati</taxon>
        <taxon>Actinomycetota</taxon>
        <taxon>Actinomycetes</taxon>
        <taxon>Mycobacteriales</taxon>
        <taxon>Nocardiaceae</taxon>
        <taxon>Rhodococcus</taxon>
    </lineage>
</organism>
<dbReference type="Gene3D" id="3.40.50.720">
    <property type="entry name" value="NAD(P)-binding Rossmann-like Domain"/>
    <property type="match status" value="1"/>
</dbReference>
<dbReference type="InterPro" id="IPR023753">
    <property type="entry name" value="FAD/NAD-binding_dom"/>
</dbReference>
<keyword evidence="4" id="KW-0274">FAD</keyword>
<keyword evidence="6" id="KW-0560">Oxidoreductase</keyword>
<dbReference type="Gene3D" id="3.50.50.60">
    <property type="entry name" value="FAD/NAD(P)-binding domain"/>
    <property type="match status" value="1"/>
</dbReference>
<gene>
    <name evidence="9" type="ORF">CBI38_32960</name>
</gene>
<sequence>MTASPLLTLFRPTVAVIGSGPSGCYTAQFLRKELPDAEISIFEALPVPYGLARYGVAADHQGTKAVTRQFDRMFERGAINFVGNTRIGVDVRFEDITSAFDIVVVATGLPSDRPLPIPHDEAAHVIGAGGLLRALNAYPGEVASWDTSLGRELGEQIIVVGNGNVAIDVVRLLTKPSRHFTGSDIHDPALELLRPAPPRSVRVLGRSSAANVKFDLAMLRELCNIDSVDIRTEGLDASTTGPVADLLRDQLRASHNSDGEHTGRTRVTFHFETVPAAVRHQDGRTILDVIRASGEQDSFAADTVITAIGFCQADEARDDVPAKTWSGSHVYRVGWLERGGRGNIAENRKHAQAVARGIVSDFAEGRIPHRDGGGLRAILPQLGLSTSFAGWQAIDEAERKTANANRCRRKITDLNQMISIASDSAIRDRHLTPDCTGIYTTRGA</sequence>
<evidence type="ECO:0000313" key="10">
    <source>
        <dbReference type="Proteomes" id="UP000245711"/>
    </source>
</evidence>
<evidence type="ECO:0000313" key="9">
    <source>
        <dbReference type="EMBL" id="AWK76275.1"/>
    </source>
</evidence>
<dbReference type="RefSeq" id="WP_162603354.1">
    <property type="nucleotide sequence ID" value="NZ_CP021355.1"/>
</dbReference>
<dbReference type="PRINTS" id="PR00419">
    <property type="entry name" value="ADXRDTASE"/>
</dbReference>
<dbReference type="KEGG" id="roz:CBI38_32960"/>
<dbReference type="Pfam" id="PF07992">
    <property type="entry name" value="Pyr_redox_2"/>
    <property type="match status" value="1"/>
</dbReference>
<name>A0A2S2C5Y5_9NOCA</name>
<dbReference type="GO" id="GO:0004324">
    <property type="term" value="F:ferredoxin-NADP+ reductase activity"/>
    <property type="evidence" value="ECO:0007669"/>
    <property type="project" value="UniProtKB-EC"/>
</dbReference>
<dbReference type="InterPro" id="IPR055275">
    <property type="entry name" value="Ferredox_Rdtase"/>
</dbReference>
<evidence type="ECO:0000256" key="5">
    <source>
        <dbReference type="ARBA" id="ARBA00022857"/>
    </source>
</evidence>
<dbReference type="Proteomes" id="UP000245711">
    <property type="component" value="Plasmid pRB98"/>
</dbReference>
<evidence type="ECO:0000256" key="2">
    <source>
        <dbReference type="ARBA" id="ARBA00013223"/>
    </source>
</evidence>
<keyword evidence="9" id="KW-0614">Plasmid</keyword>
<evidence type="ECO:0000259" key="8">
    <source>
        <dbReference type="Pfam" id="PF07992"/>
    </source>
</evidence>
<dbReference type="PANTHER" id="PTHR48467">
    <property type="entry name" value="GLUTAMATE SYNTHASE 1 [NADH], CHLOROPLASTIC-LIKE"/>
    <property type="match status" value="1"/>
</dbReference>
<keyword evidence="10" id="KW-1185">Reference proteome</keyword>
<geneLocation type="plasmid" evidence="10">
    <name>prb98</name>
</geneLocation>
<dbReference type="SUPFAM" id="SSF51971">
    <property type="entry name" value="Nucleotide-binding domain"/>
    <property type="match status" value="1"/>
</dbReference>
<dbReference type="AlphaFoldDB" id="A0A2S2C5Y5"/>
<dbReference type="PANTHER" id="PTHR48467:SF1">
    <property type="entry name" value="GLUTAMATE SYNTHASE 1 [NADH], CHLOROPLASTIC-LIKE"/>
    <property type="match status" value="1"/>
</dbReference>
<evidence type="ECO:0000256" key="1">
    <source>
        <dbReference type="ARBA" id="ARBA00001974"/>
    </source>
</evidence>
<feature type="domain" description="FAD/NAD(P)-binding" evidence="8">
    <location>
        <begin position="13"/>
        <end position="174"/>
    </location>
</feature>
<dbReference type="EMBL" id="CP021355">
    <property type="protein sequence ID" value="AWK76275.1"/>
    <property type="molecule type" value="Genomic_DNA"/>
</dbReference>
<accession>A0A2S2C5Y5</accession>
<evidence type="ECO:0000256" key="4">
    <source>
        <dbReference type="ARBA" id="ARBA00022827"/>
    </source>
</evidence>
<evidence type="ECO:0000256" key="6">
    <source>
        <dbReference type="ARBA" id="ARBA00023002"/>
    </source>
</evidence>
<evidence type="ECO:0000256" key="3">
    <source>
        <dbReference type="ARBA" id="ARBA00022630"/>
    </source>
</evidence>
<proteinExistence type="predicted"/>
<keyword evidence="3" id="KW-0285">Flavoprotein</keyword>